<keyword evidence="2" id="KW-1185">Reference proteome</keyword>
<feature type="non-terminal residue" evidence="1">
    <location>
        <position position="76"/>
    </location>
</feature>
<proteinExistence type="predicted"/>
<evidence type="ECO:0000313" key="2">
    <source>
        <dbReference type="Proteomes" id="UP001497382"/>
    </source>
</evidence>
<evidence type="ECO:0000313" key="1">
    <source>
        <dbReference type="EMBL" id="CAL1276389.1"/>
    </source>
</evidence>
<dbReference type="EMBL" id="CAXIEN010000093">
    <property type="protein sequence ID" value="CAL1276389.1"/>
    <property type="molecule type" value="Genomic_DNA"/>
</dbReference>
<gene>
    <name evidence="1" type="ORF">LARSCL_LOCUS8619</name>
</gene>
<dbReference type="Proteomes" id="UP001497382">
    <property type="component" value="Unassembled WGS sequence"/>
</dbReference>
<sequence>MSNGMKYYFMHHFYCVQCCLLLLKHFRLQIISWSKYDTWFLQSFASGPKKLLISKDVLNLHQNKLRTHETNSPKKK</sequence>
<organism evidence="1 2">
    <name type="scientific">Larinioides sclopetarius</name>
    <dbReference type="NCBI Taxonomy" id="280406"/>
    <lineage>
        <taxon>Eukaryota</taxon>
        <taxon>Metazoa</taxon>
        <taxon>Ecdysozoa</taxon>
        <taxon>Arthropoda</taxon>
        <taxon>Chelicerata</taxon>
        <taxon>Arachnida</taxon>
        <taxon>Araneae</taxon>
        <taxon>Araneomorphae</taxon>
        <taxon>Entelegynae</taxon>
        <taxon>Araneoidea</taxon>
        <taxon>Araneidae</taxon>
        <taxon>Larinioides</taxon>
    </lineage>
</organism>
<accession>A0AAV1ZYV6</accession>
<name>A0AAV1ZYV6_9ARAC</name>
<comment type="caution">
    <text evidence="1">The sequence shown here is derived from an EMBL/GenBank/DDBJ whole genome shotgun (WGS) entry which is preliminary data.</text>
</comment>
<reference evidence="1 2" key="1">
    <citation type="submission" date="2024-04" db="EMBL/GenBank/DDBJ databases">
        <authorList>
            <person name="Rising A."/>
            <person name="Reimegard J."/>
            <person name="Sonavane S."/>
            <person name="Akerstrom W."/>
            <person name="Nylinder S."/>
            <person name="Hedman E."/>
            <person name="Kallberg Y."/>
        </authorList>
    </citation>
    <scope>NUCLEOTIDE SEQUENCE [LARGE SCALE GENOMIC DNA]</scope>
</reference>
<dbReference type="AlphaFoldDB" id="A0AAV1ZYV6"/>
<protein>
    <submittedName>
        <fullName evidence="1">Uncharacterized protein</fullName>
    </submittedName>
</protein>